<dbReference type="PROSITE" id="PS51900">
    <property type="entry name" value="CB"/>
    <property type="match status" value="1"/>
</dbReference>
<dbReference type="Pfam" id="PF00589">
    <property type="entry name" value="Phage_integrase"/>
    <property type="match status" value="1"/>
</dbReference>
<dbReference type="InterPro" id="IPR050808">
    <property type="entry name" value="Phage_Integrase"/>
</dbReference>
<evidence type="ECO:0000313" key="9">
    <source>
        <dbReference type="Proteomes" id="UP000504724"/>
    </source>
</evidence>
<dbReference type="Pfam" id="PF22022">
    <property type="entry name" value="Phage_int_M"/>
    <property type="match status" value="1"/>
</dbReference>
<dbReference type="Gene3D" id="1.10.150.130">
    <property type="match status" value="1"/>
</dbReference>
<dbReference type="Proteomes" id="UP000504724">
    <property type="component" value="Chromosome"/>
</dbReference>
<keyword evidence="9" id="KW-1185">Reference proteome</keyword>
<gene>
    <name evidence="8" type="ORF">HQN79_08690</name>
</gene>
<dbReference type="Gene3D" id="1.10.443.10">
    <property type="entry name" value="Intergrase catalytic core"/>
    <property type="match status" value="1"/>
</dbReference>
<dbReference type="InterPro" id="IPR013762">
    <property type="entry name" value="Integrase-like_cat_sf"/>
</dbReference>
<accession>A0A7D4SJ89</accession>
<evidence type="ECO:0000259" key="6">
    <source>
        <dbReference type="PROSITE" id="PS51898"/>
    </source>
</evidence>
<dbReference type="InterPro" id="IPR044068">
    <property type="entry name" value="CB"/>
</dbReference>
<dbReference type="InterPro" id="IPR053876">
    <property type="entry name" value="Phage_int_M"/>
</dbReference>
<evidence type="ECO:0000259" key="7">
    <source>
        <dbReference type="PROSITE" id="PS51900"/>
    </source>
</evidence>
<protein>
    <submittedName>
        <fullName evidence="8">Tyrosine-type recombinase/integrase</fullName>
    </submittedName>
</protein>
<evidence type="ECO:0000256" key="4">
    <source>
        <dbReference type="ARBA" id="ARBA00023172"/>
    </source>
</evidence>
<dbReference type="GO" id="GO:0003677">
    <property type="term" value="F:DNA binding"/>
    <property type="evidence" value="ECO:0007669"/>
    <property type="project" value="UniProtKB-UniRule"/>
</dbReference>
<evidence type="ECO:0000256" key="5">
    <source>
        <dbReference type="PROSITE-ProRule" id="PRU01248"/>
    </source>
</evidence>
<reference evidence="8 9" key="1">
    <citation type="submission" date="2020-05" db="EMBL/GenBank/DDBJ databases">
        <title>Thiomicrorhabdus sediminis sp.nov. and Thiomicrorhabdus xiamenensis sp.nov., novel sulfur-oxidizing bacteria isolated from coastal sediment.</title>
        <authorList>
            <person name="Liu X."/>
        </authorList>
    </citation>
    <scope>NUCLEOTIDE SEQUENCE [LARGE SCALE GENOMIC DNA]</scope>
    <source>
        <strain evidence="8 9">G2</strain>
    </source>
</reference>
<dbReference type="KEGG" id="txa:HQN79_08690"/>
<name>A0A7D4SJ89_9GAMM</name>
<dbReference type="AlphaFoldDB" id="A0A7D4SJ89"/>
<dbReference type="InterPro" id="IPR038488">
    <property type="entry name" value="Integrase_DNA-bd_sf"/>
</dbReference>
<comment type="similarity">
    <text evidence="1">Belongs to the 'phage' integrase family.</text>
</comment>
<evidence type="ECO:0000256" key="3">
    <source>
        <dbReference type="ARBA" id="ARBA00023125"/>
    </source>
</evidence>
<evidence type="ECO:0000313" key="8">
    <source>
        <dbReference type="EMBL" id="QKI89639.1"/>
    </source>
</evidence>
<dbReference type="RefSeq" id="WP_173285650.1">
    <property type="nucleotide sequence ID" value="NZ_CP054020.1"/>
</dbReference>
<dbReference type="InterPro" id="IPR010998">
    <property type="entry name" value="Integrase_recombinase_N"/>
</dbReference>
<dbReference type="PROSITE" id="PS51898">
    <property type="entry name" value="TYR_RECOMBINASE"/>
    <property type="match status" value="1"/>
</dbReference>
<organism evidence="8 9">
    <name type="scientific">Thiomicrorhabdus xiamenensis</name>
    <dbReference type="NCBI Taxonomy" id="2739063"/>
    <lineage>
        <taxon>Bacteria</taxon>
        <taxon>Pseudomonadati</taxon>
        <taxon>Pseudomonadota</taxon>
        <taxon>Gammaproteobacteria</taxon>
        <taxon>Thiotrichales</taxon>
        <taxon>Piscirickettsiaceae</taxon>
        <taxon>Thiomicrorhabdus</taxon>
    </lineage>
</organism>
<dbReference type="InterPro" id="IPR011010">
    <property type="entry name" value="DNA_brk_join_enz"/>
</dbReference>
<dbReference type="EMBL" id="CP054020">
    <property type="protein sequence ID" value="QKI89639.1"/>
    <property type="molecule type" value="Genomic_DNA"/>
</dbReference>
<feature type="domain" description="Core-binding (CB)" evidence="7">
    <location>
        <begin position="92"/>
        <end position="176"/>
    </location>
</feature>
<dbReference type="SUPFAM" id="SSF56349">
    <property type="entry name" value="DNA breaking-rejoining enzymes"/>
    <property type="match status" value="1"/>
</dbReference>
<evidence type="ECO:0000256" key="1">
    <source>
        <dbReference type="ARBA" id="ARBA00008857"/>
    </source>
</evidence>
<proteinExistence type="inferred from homology"/>
<keyword evidence="2" id="KW-0229">DNA integration</keyword>
<evidence type="ECO:0000256" key="2">
    <source>
        <dbReference type="ARBA" id="ARBA00022908"/>
    </source>
</evidence>
<keyword evidence="3 5" id="KW-0238">DNA-binding</keyword>
<dbReference type="InterPro" id="IPR002104">
    <property type="entry name" value="Integrase_catalytic"/>
</dbReference>
<dbReference type="InterPro" id="IPR025166">
    <property type="entry name" value="Integrase_DNA_bind_dom"/>
</dbReference>
<dbReference type="CDD" id="cd00801">
    <property type="entry name" value="INT_P4_C"/>
    <property type="match status" value="1"/>
</dbReference>
<dbReference type="Gene3D" id="3.30.160.390">
    <property type="entry name" value="Integrase, DNA-binding domain"/>
    <property type="match status" value="1"/>
</dbReference>
<dbReference type="GO" id="GO:0006310">
    <property type="term" value="P:DNA recombination"/>
    <property type="evidence" value="ECO:0007669"/>
    <property type="project" value="UniProtKB-KW"/>
</dbReference>
<dbReference type="Pfam" id="PF13356">
    <property type="entry name" value="Arm-DNA-bind_3"/>
    <property type="match status" value="1"/>
</dbReference>
<dbReference type="PANTHER" id="PTHR30629:SF2">
    <property type="entry name" value="PROPHAGE INTEGRASE INTS-RELATED"/>
    <property type="match status" value="1"/>
</dbReference>
<dbReference type="GO" id="GO:0015074">
    <property type="term" value="P:DNA integration"/>
    <property type="evidence" value="ECO:0007669"/>
    <property type="project" value="UniProtKB-KW"/>
</dbReference>
<sequence length="395" mass="45621">MLNNTQIKNLKPREKLYRETDSHGLVLEVKPSGVKAWRYRCRINGKATMLSLGNFPQVSLAEARRARDDLKALIKSGIDPRQQVQDELTSELEFKTFYDMYLEWYRHNVESWSEGYAKDLDERCQNHLLPFLKDRNIAEISAMDMLDVFKRIETKGTLNMLKKVRGYASRVFRYSVGMGICSFDPTRDLPQDVFKKETVKSFAHITSKEELAVVLSKIESYNGGFSVSSALKIAPHVFLRPSELVSIKWENVDFDGKIVRIESHKMKMKREHLVPMSNFVEGILREALEVKTDSQFVFPSPRSKTRPITPDSLRVALRTVDIGPDVLTTHGFRHTASTMLNEMGWPADAIEKQLSHEEKNKIRGIYNKAEYLDVRKKMMEEWSIYLRGCFNKSGL</sequence>
<keyword evidence="4" id="KW-0233">DNA recombination</keyword>
<feature type="domain" description="Tyr recombinase" evidence="6">
    <location>
        <begin position="201"/>
        <end position="379"/>
    </location>
</feature>
<dbReference type="PANTHER" id="PTHR30629">
    <property type="entry name" value="PROPHAGE INTEGRASE"/>
    <property type="match status" value="1"/>
</dbReference>